<name>A0A412WY70_9BACT</name>
<dbReference type="Proteomes" id="UP000286038">
    <property type="component" value="Unassembled WGS sequence"/>
</dbReference>
<dbReference type="Proteomes" id="UP000283589">
    <property type="component" value="Unassembled WGS sequence"/>
</dbReference>
<accession>A0A412WY70</accession>
<sequence length="114" mass="13496">MSKIERDNTMLDLAIKVILEFGDERYDIERVNLNISCQVVSNGENKGRVYYEVLYECGTTKYSWEWNYLVKIYFWKDTGSIDYVVFGDGSNLLKKDMEAIRNEQKQKKVDLNIF</sequence>
<dbReference type="EMBL" id="QRPV01000001">
    <property type="protein sequence ID" value="RHM47616.1"/>
    <property type="molecule type" value="Genomic_DNA"/>
</dbReference>
<dbReference type="EMBL" id="QRZA01000018">
    <property type="protein sequence ID" value="RGV32694.1"/>
    <property type="molecule type" value="Genomic_DNA"/>
</dbReference>
<evidence type="ECO:0000313" key="1">
    <source>
        <dbReference type="EMBL" id="RGV32694.1"/>
    </source>
</evidence>
<proteinExistence type="predicted"/>
<gene>
    <name evidence="1" type="ORF">DWW18_12995</name>
    <name evidence="2" type="ORF">DWZ68_01200</name>
</gene>
<dbReference type="AlphaFoldDB" id="A0A412WY70"/>
<organism evidence="1 3">
    <name type="scientific">Butyricimonas virosa</name>
    <dbReference type="NCBI Taxonomy" id="544645"/>
    <lineage>
        <taxon>Bacteria</taxon>
        <taxon>Pseudomonadati</taxon>
        <taxon>Bacteroidota</taxon>
        <taxon>Bacteroidia</taxon>
        <taxon>Bacteroidales</taxon>
        <taxon>Odoribacteraceae</taxon>
        <taxon>Butyricimonas</taxon>
    </lineage>
</organism>
<evidence type="ECO:0000313" key="4">
    <source>
        <dbReference type="Proteomes" id="UP000286038"/>
    </source>
</evidence>
<evidence type="ECO:0000313" key="3">
    <source>
        <dbReference type="Proteomes" id="UP000283589"/>
    </source>
</evidence>
<reference evidence="3 4" key="1">
    <citation type="submission" date="2018-08" db="EMBL/GenBank/DDBJ databases">
        <title>A genome reference for cultivated species of the human gut microbiota.</title>
        <authorList>
            <person name="Zou Y."/>
            <person name="Xue W."/>
            <person name="Luo G."/>
        </authorList>
    </citation>
    <scope>NUCLEOTIDE SEQUENCE [LARGE SCALE GENOMIC DNA]</scope>
    <source>
        <strain evidence="1 3">AF14-49</strain>
        <strain evidence="2 4">AF34-33</strain>
    </source>
</reference>
<comment type="caution">
    <text evidence="1">The sequence shown here is derived from an EMBL/GenBank/DDBJ whole genome shotgun (WGS) entry which is preliminary data.</text>
</comment>
<protein>
    <submittedName>
        <fullName evidence="1">Uncharacterized protein</fullName>
    </submittedName>
</protein>
<dbReference type="RefSeq" id="WP_118260868.1">
    <property type="nucleotide sequence ID" value="NZ_CABJDM010000001.1"/>
</dbReference>
<evidence type="ECO:0000313" key="2">
    <source>
        <dbReference type="EMBL" id="RHM47616.1"/>
    </source>
</evidence>